<organism evidence="1 2">
    <name type="scientific">Holothuria leucospilota</name>
    <name type="common">Black long sea cucumber</name>
    <name type="synonym">Mertensiothuria leucospilota</name>
    <dbReference type="NCBI Taxonomy" id="206669"/>
    <lineage>
        <taxon>Eukaryota</taxon>
        <taxon>Metazoa</taxon>
        <taxon>Echinodermata</taxon>
        <taxon>Eleutherozoa</taxon>
        <taxon>Echinozoa</taxon>
        <taxon>Holothuroidea</taxon>
        <taxon>Aspidochirotacea</taxon>
        <taxon>Aspidochirotida</taxon>
        <taxon>Holothuriidae</taxon>
        <taxon>Holothuria</taxon>
    </lineage>
</organism>
<dbReference type="Proteomes" id="UP001152320">
    <property type="component" value="Chromosome 8"/>
</dbReference>
<reference evidence="1" key="1">
    <citation type="submission" date="2021-10" db="EMBL/GenBank/DDBJ databases">
        <title>Tropical sea cucumber genome reveals ecological adaptation and Cuvierian tubules defense mechanism.</title>
        <authorList>
            <person name="Chen T."/>
        </authorList>
    </citation>
    <scope>NUCLEOTIDE SEQUENCE</scope>
    <source>
        <strain evidence="1">Nanhai2018</strain>
        <tissue evidence="1">Muscle</tissue>
    </source>
</reference>
<dbReference type="AlphaFoldDB" id="A0A9Q1H9I9"/>
<evidence type="ECO:0000313" key="1">
    <source>
        <dbReference type="EMBL" id="KAJ8037680.1"/>
    </source>
</evidence>
<evidence type="ECO:0000313" key="2">
    <source>
        <dbReference type="Proteomes" id="UP001152320"/>
    </source>
</evidence>
<keyword evidence="2" id="KW-1185">Reference proteome</keyword>
<sequence>MPESDPYCLEARHKIQGMTSFNTTLDGCHFQEADDLMKIQSLQVFYNKKLKFLALEAKNTAKIWGFSPFRLLVNFVGLRGALHPHPRRQKRLGAAHS</sequence>
<accession>A0A9Q1H9I9</accession>
<gene>
    <name evidence="1" type="ORF">HOLleu_18565</name>
</gene>
<name>A0A9Q1H9I9_HOLLE</name>
<dbReference type="EMBL" id="JAIZAY010000008">
    <property type="protein sequence ID" value="KAJ8037680.1"/>
    <property type="molecule type" value="Genomic_DNA"/>
</dbReference>
<protein>
    <submittedName>
        <fullName evidence="1">Uncharacterized protein</fullName>
    </submittedName>
</protein>
<comment type="caution">
    <text evidence="1">The sequence shown here is derived from an EMBL/GenBank/DDBJ whole genome shotgun (WGS) entry which is preliminary data.</text>
</comment>
<proteinExistence type="predicted"/>